<organism evidence="2 3">
    <name type="scientific">Ophiobolus disseminans</name>
    <dbReference type="NCBI Taxonomy" id="1469910"/>
    <lineage>
        <taxon>Eukaryota</taxon>
        <taxon>Fungi</taxon>
        <taxon>Dikarya</taxon>
        <taxon>Ascomycota</taxon>
        <taxon>Pezizomycotina</taxon>
        <taxon>Dothideomycetes</taxon>
        <taxon>Pleosporomycetidae</taxon>
        <taxon>Pleosporales</taxon>
        <taxon>Pleosporineae</taxon>
        <taxon>Phaeosphaeriaceae</taxon>
        <taxon>Ophiobolus</taxon>
    </lineage>
</organism>
<dbReference type="AlphaFoldDB" id="A0A6A6ZZH7"/>
<dbReference type="PANTHER" id="PTHR45033">
    <property type="match status" value="1"/>
</dbReference>
<dbReference type="OrthoDB" id="3509362at2759"/>
<reference evidence="2" key="1">
    <citation type="journal article" date="2020" name="Stud. Mycol.">
        <title>101 Dothideomycetes genomes: a test case for predicting lifestyles and emergence of pathogens.</title>
        <authorList>
            <person name="Haridas S."/>
            <person name="Albert R."/>
            <person name="Binder M."/>
            <person name="Bloem J."/>
            <person name="Labutti K."/>
            <person name="Salamov A."/>
            <person name="Andreopoulos B."/>
            <person name="Baker S."/>
            <person name="Barry K."/>
            <person name="Bills G."/>
            <person name="Bluhm B."/>
            <person name="Cannon C."/>
            <person name="Castanera R."/>
            <person name="Culley D."/>
            <person name="Daum C."/>
            <person name="Ezra D."/>
            <person name="Gonzalez J."/>
            <person name="Henrissat B."/>
            <person name="Kuo A."/>
            <person name="Liang C."/>
            <person name="Lipzen A."/>
            <person name="Lutzoni F."/>
            <person name="Magnuson J."/>
            <person name="Mondo S."/>
            <person name="Nolan M."/>
            <person name="Ohm R."/>
            <person name="Pangilinan J."/>
            <person name="Park H.-J."/>
            <person name="Ramirez L."/>
            <person name="Alfaro M."/>
            <person name="Sun H."/>
            <person name="Tritt A."/>
            <person name="Yoshinaga Y."/>
            <person name="Zwiers L.-H."/>
            <person name="Turgeon B."/>
            <person name="Goodwin S."/>
            <person name="Spatafora J."/>
            <person name="Crous P."/>
            <person name="Grigoriev I."/>
        </authorList>
    </citation>
    <scope>NUCLEOTIDE SEQUENCE</scope>
    <source>
        <strain evidence="2">CBS 113818</strain>
    </source>
</reference>
<protein>
    <submittedName>
        <fullName evidence="2">NAD(P)-binding protein</fullName>
    </submittedName>
</protein>
<dbReference type="SUPFAM" id="SSF51735">
    <property type="entry name" value="NAD(P)-binding Rossmann-fold domains"/>
    <property type="match status" value="1"/>
</dbReference>
<name>A0A6A6ZZH7_9PLEO</name>
<dbReference type="PANTHER" id="PTHR45033:SF1">
    <property type="entry name" value="OXIDOREDUCTASE (EUROFUNG)"/>
    <property type="match status" value="1"/>
</dbReference>
<gene>
    <name evidence="2" type="ORF">CC86DRAFT_352041</name>
</gene>
<dbReference type="InterPro" id="IPR013149">
    <property type="entry name" value="ADH-like_C"/>
</dbReference>
<dbReference type="SUPFAM" id="SSF50129">
    <property type="entry name" value="GroES-like"/>
    <property type="match status" value="1"/>
</dbReference>
<dbReference type="InterPro" id="IPR020843">
    <property type="entry name" value="ER"/>
</dbReference>
<dbReference type="Pfam" id="PF08240">
    <property type="entry name" value="ADH_N"/>
    <property type="match status" value="1"/>
</dbReference>
<dbReference type="InterPro" id="IPR011032">
    <property type="entry name" value="GroES-like_sf"/>
</dbReference>
<dbReference type="SMART" id="SM00829">
    <property type="entry name" value="PKS_ER"/>
    <property type="match status" value="1"/>
</dbReference>
<dbReference type="CDD" id="cd08276">
    <property type="entry name" value="MDR7"/>
    <property type="match status" value="1"/>
</dbReference>
<dbReference type="Pfam" id="PF00107">
    <property type="entry name" value="ADH_zinc_N"/>
    <property type="match status" value="1"/>
</dbReference>
<evidence type="ECO:0000259" key="1">
    <source>
        <dbReference type="SMART" id="SM00829"/>
    </source>
</evidence>
<dbReference type="Gene3D" id="3.40.50.720">
    <property type="entry name" value="NAD(P)-binding Rossmann-like Domain"/>
    <property type="match status" value="1"/>
</dbReference>
<dbReference type="Gene3D" id="3.90.180.10">
    <property type="entry name" value="Medium-chain alcohol dehydrogenases, catalytic domain"/>
    <property type="match status" value="1"/>
</dbReference>
<feature type="domain" description="Enoyl reductase (ER)" evidence="1">
    <location>
        <begin position="18"/>
        <end position="346"/>
    </location>
</feature>
<dbReference type="GO" id="GO:0016491">
    <property type="term" value="F:oxidoreductase activity"/>
    <property type="evidence" value="ECO:0007669"/>
    <property type="project" value="InterPro"/>
</dbReference>
<keyword evidence="3" id="KW-1185">Reference proteome</keyword>
<dbReference type="InterPro" id="IPR036291">
    <property type="entry name" value="NAD(P)-bd_dom_sf"/>
</dbReference>
<proteinExistence type="predicted"/>
<sequence length="349" mass="37354">MTYPRTCRAWRRSTTPFPRHLVLSTETLPETLGANDVLIRIHAVSLNYRDVAMLEEGKYPVPVEHGGISASDCAAEVVDVGPGVTKFAAGEHVTVTVDLLSLTLDDREMSQVALGGNGPGTLREFAVFEDKVLVKLPSHLSWVEASTLTVAGLTAWNALDGLKRLPTNATALLQGTGGVSVMTLLICVAAGIKPIITSSSDDKLAKLKKISPAIEGINYKTCDVKTEALRLTQGKGVDFLVNNVGLSSIPDDLDVMRKQGSIALVGFLGGFEANFNAQLLFSIMLKACKLQGILGGSRDDFEALNAFLDTKKVRLEAIVDKVFSFDVAPEAFDYLASGKHVGKIVIQVA</sequence>
<dbReference type="Proteomes" id="UP000799424">
    <property type="component" value="Unassembled WGS sequence"/>
</dbReference>
<accession>A0A6A6ZZH7</accession>
<evidence type="ECO:0000313" key="3">
    <source>
        <dbReference type="Proteomes" id="UP000799424"/>
    </source>
</evidence>
<evidence type="ECO:0000313" key="2">
    <source>
        <dbReference type="EMBL" id="KAF2825929.1"/>
    </source>
</evidence>
<dbReference type="InterPro" id="IPR013154">
    <property type="entry name" value="ADH-like_N"/>
</dbReference>
<dbReference type="InterPro" id="IPR052711">
    <property type="entry name" value="Zinc_ADH-like"/>
</dbReference>
<dbReference type="EMBL" id="MU006227">
    <property type="protein sequence ID" value="KAF2825929.1"/>
    <property type="molecule type" value="Genomic_DNA"/>
</dbReference>